<dbReference type="HAMAP" id="MF_00454">
    <property type="entry name" value="FluC"/>
    <property type="match status" value="1"/>
</dbReference>
<dbReference type="RefSeq" id="WP_350258263.1">
    <property type="nucleotide sequence ID" value="NZ_CP138335.1"/>
</dbReference>
<evidence type="ECO:0000256" key="5">
    <source>
        <dbReference type="ARBA" id="ARBA00023136"/>
    </source>
</evidence>
<protein>
    <recommendedName>
        <fullName evidence="10">Fluoride-specific ion channel FluC</fullName>
    </recommendedName>
</protein>
<dbReference type="PANTHER" id="PTHR28259:SF1">
    <property type="entry name" value="FLUORIDE EXPORT PROTEIN 1-RELATED"/>
    <property type="match status" value="1"/>
</dbReference>
<feature type="binding site" evidence="10">
    <location>
        <position position="79"/>
    </location>
    <ligand>
        <name>Na(+)</name>
        <dbReference type="ChEBI" id="CHEBI:29101"/>
        <note>structural</note>
    </ligand>
</feature>
<evidence type="ECO:0000256" key="7">
    <source>
        <dbReference type="ARBA" id="ARBA00035120"/>
    </source>
</evidence>
<keyword evidence="2 10" id="KW-1003">Cell membrane</keyword>
<keyword evidence="10" id="KW-0479">Metal-binding</keyword>
<comment type="subcellular location">
    <subcellularLocation>
        <location evidence="1 10">Cell membrane</location>
        <topology evidence="1 10">Multi-pass membrane protein</topology>
    </subcellularLocation>
</comment>
<evidence type="ECO:0000256" key="3">
    <source>
        <dbReference type="ARBA" id="ARBA00022692"/>
    </source>
</evidence>
<dbReference type="NCBIfam" id="TIGR00494">
    <property type="entry name" value="crcB"/>
    <property type="match status" value="1"/>
</dbReference>
<evidence type="ECO:0000256" key="4">
    <source>
        <dbReference type="ARBA" id="ARBA00022989"/>
    </source>
</evidence>
<feature type="binding site" evidence="10">
    <location>
        <position position="76"/>
    </location>
    <ligand>
        <name>Na(+)</name>
        <dbReference type="ChEBI" id="CHEBI:29101"/>
        <note>structural</note>
    </ligand>
</feature>
<evidence type="ECO:0000313" key="11">
    <source>
        <dbReference type="EMBL" id="XBW08063.1"/>
    </source>
</evidence>
<keyword evidence="4 10" id="KW-1133">Transmembrane helix</keyword>
<comment type="activity regulation">
    <text evidence="10">Na(+) is not transported, but it plays an essential structural role and its presence is essential for fluoride channel function.</text>
</comment>
<feature type="transmembrane region" description="Helical" evidence="10">
    <location>
        <begin position="35"/>
        <end position="60"/>
    </location>
</feature>
<dbReference type="EMBL" id="CP138335">
    <property type="protein sequence ID" value="XBW08063.1"/>
    <property type="molecule type" value="Genomic_DNA"/>
</dbReference>
<keyword evidence="3 10" id="KW-0812">Transmembrane</keyword>
<evidence type="ECO:0000256" key="8">
    <source>
        <dbReference type="ARBA" id="ARBA00035585"/>
    </source>
</evidence>
<dbReference type="GO" id="GO:0140114">
    <property type="term" value="P:cellular detoxification of fluoride"/>
    <property type="evidence" value="ECO:0007669"/>
    <property type="project" value="UniProtKB-UniRule"/>
</dbReference>
<dbReference type="InterPro" id="IPR003691">
    <property type="entry name" value="FluC"/>
</dbReference>
<feature type="transmembrane region" description="Helical" evidence="10">
    <location>
        <begin position="6"/>
        <end position="23"/>
    </location>
</feature>
<proteinExistence type="inferred from homology"/>
<feature type="transmembrane region" description="Helical" evidence="10">
    <location>
        <begin position="100"/>
        <end position="121"/>
    </location>
</feature>
<dbReference type="GO" id="GO:0046872">
    <property type="term" value="F:metal ion binding"/>
    <property type="evidence" value="ECO:0007669"/>
    <property type="project" value="UniProtKB-KW"/>
</dbReference>
<keyword evidence="10" id="KW-0915">Sodium</keyword>
<dbReference type="GO" id="GO:0062054">
    <property type="term" value="F:fluoride channel activity"/>
    <property type="evidence" value="ECO:0007669"/>
    <property type="project" value="UniProtKB-UniRule"/>
</dbReference>
<comment type="similarity">
    <text evidence="7 10">Belongs to the fluoride channel Fluc/FEX (TC 1.A.43) family.</text>
</comment>
<name>A0AAU7V7T5_9ACTO</name>
<evidence type="ECO:0000256" key="1">
    <source>
        <dbReference type="ARBA" id="ARBA00004651"/>
    </source>
</evidence>
<comment type="catalytic activity">
    <reaction evidence="8">
        <text>fluoride(in) = fluoride(out)</text>
        <dbReference type="Rhea" id="RHEA:76159"/>
        <dbReference type="ChEBI" id="CHEBI:17051"/>
    </reaction>
    <physiologicalReaction direction="left-to-right" evidence="8">
        <dbReference type="Rhea" id="RHEA:76160"/>
    </physiologicalReaction>
</comment>
<keyword evidence="10" id="KW-0813">Transport</keyword>
<keyword evidence="5 10" id="KW-0472">Membrane</keyword>
<keyword evidence="6 10" id="KW-0407">Ion channel</keyword>
<evidence type="ECO:0000256" key="6">
    <source>
        <dbReference type="ARBA" id="ARBA00023303"/>
    </source>
</evidence>
<sequence length="125" mass="12798">MSPLYVALIGVGGAGGALGRYVMGARLGKKFHGQIPWATVIINVSGAFIMGLLVALFGAVAPGSPWLSVLTVGVLGGYTTFSTASVDVEKLFREGKPTEALITALTTLVLTVVAATLGFWVGGLF</sequence>
<evidence type="ECO:0000256" key="9">
    <source>
        <dbReference type="ARBA" id="ARBA00049940"/>
    </source>
</evidence>
<gene>
    <name evidence="10 11" type="primary">crcB</name>
    <name evidence="10" type="synonym">fluC</name>
    <name evidence="11" type="ORF">SAC06_00435</name>
</gene>
<reference evidence="11" key="1">
    <citation type="submission" date="2023-11" db="EMBL/GenBank/DDBJ databases">
        <title>Scrofimicrobium hongkongense sp. nov., isolated from a patient with peritonitis.</title>
        <authorList>
            <person name="Lao H.Y."/>
            <person name="Wong A.Y.P."/>
            <person name="Ng T.L."/>
            <person name="Wong R.Y.L."/>
            <person name="Yau M.C.Y."/>
            <person name="Lam J.Y.W."/>
            <person name="Siu G.K.H."/>
        </authorList>
    </citation>
    <scope>NUCLEOTIDE SEQUENCE</scope>
    <source>
        <strain evidence="11">R131</strain>
    </source>
</reference>
<keyword evidence="10" id="KW-0406">Ion transport</keyword>
<evidence type="ECO:0000256" key="10">
    <source>
        <dbReference type="HAMAP-Rule" id="MF_00454"/>
    </source>
</evidence>
<comment type="function">
    <text evidence="9 10">Fluoride-specific ion channel. Important for reducing fluoride concentration in the cell, thus reducing its toxicity.</text>
</comment>
<dbReference type="Pfam" id="PF02537">
    <property type="entry name" value="CRCB"/>
    <property type="match status" value="1"/>
</dbReference>
<dbReference type="GO" id="GO:0005886">
    <property type="term" value="C:plasma membrane"/>
    <property type="evidence" value="ECO:0007669"/>
    <property type="project" value="UniProtKB-SubCell"/>
</dbReference>
<dbReference type="AlphaFoldDB" id="A0AAU7V7T5"/>
<accession>A0AAU7V7T5</accession>
<dbReference type="KEGG" id="sapp:SAC06_00435"/>
<feature type="transmembrane region" description="Helical" evidence="10">
    <location>
        <begin position="66"/>
        <end position="88"/>
    </location>
</feature>
<organism evidence="11">
    <name type="scientific">Scrofimicrobium appendicitidis</name>
    <dbReference type="NCBI Taxonomy" id="3079930"/>
    <lineage>
        <taxon>Bacteria</taxon>
        <taxon>Bacillati</taxon>
        <taxon>Actinomycetota</taxon>
        <taxon>Actinomycetes</taxon>
        <taxon>Actinomycetales</taxon>
        <taxon>Actinomycetaceae</taxon>
        <taxon>Scrofimicrobium</taxon>
    </lineage>
</organism>
<evidence type="ECO:0000256" key="2">
    <source>
        <dbReference type="ARBA" id="ARBA00022475"/>
    </source>
</evidence>
<dbReference type="PANTHER" id="PTHR28259">
    <property type="entry name" value="FLUORIDE EXPORT PROTEIN 1-RELATED"/>
    <property type="match status" value="1"/>
</dbReference>